<reference evidence="1" key="1">
    <citation type="submission" date="2021-12" db="EMBL/GenBank/DDBJ databases">
        <title>Description of Gramella crocea sp. nov., a new bacterium isolated from activated sludge.</title>
        <authorList>
            <person name="Zhang X."/>
        </authorList>
    </citation>
    <scope>NUCLEOTIDE SEQUENCE</scope>
    <source>
        <strain evidence="1">YB25</strain>
    </source>
</reference>
<gene>
    <name evidence="1" type="ORF">LU635_05870</name>
</gene>
<sequence>MQSEKINTIYNTNVKVINLEEYKYQKNLTLKLDNINDNFDQNTINEIVLWKVNRYAELNKKTLSLLNKIRKKDRCLDKSLTEQILLHLLGKNQQGIQLAMASTILRFKNPNIYQILDQRVYRYIFGEKLNYSLSNIHEQIELYFKYLEKLHLICEEYNIHFSTADRLLYLLDKKYNGKLNLKGY</sequence>
<dbReference type="Proteomes" id="UP001139344">
    <property type="component" value="Unassembled WGS sequence"/>
</dbReference>
<dbReference type="EMBL" id="JAJSON010000015">
    <property type="protein sequence ID" value="MCG9971159.1"/>
    <property type="molecule type" value="Genomic_DNA"/>
</dbReference>
<name>A0A9X2A564_9FLAO</name>
<evidence type="ECO:0000313" key="2">
    <source>
        <dbReference type="Proteomes" id="UP001139344"/>
    </source>
</evidence>
<accession>A0A9X2A564</accession>
<keyword evidence="2" id="KW-1185">Reference proteome</keyword>
<dbReference type="AlphaFoldDB" id="A0A9X2A564"/>
<evidence type="ECO:0000313" key="1">
    <source>
        <dbReference type="EMBL" id="MCG9971159.1"/>
    </source>
</evidence>
<protein>
    <submittedName>
        <fullName evidence="1">Uncharacterized protein</fullName>
    </submittedName>
</protein>
<comment type="caution">
    <text evidence="1">The sequence shown here is derived from an EMBL/GenBank/DDBJ whole genome shotgun (WGS) entry which is preliminary data.</text>
</comment>
<proteinExistence type="predicted"/>
<organism evidence="1 2">
    <name type="scientific">Christiangramia crocea</name>
    <dbReference type="NCBI Taxonomy" id="2904124"/>
    <lineage>
        <taxon>Bacteria</taxon>
        <taxon>Pseudomonadati</taxon>
        <taxon>Bacteroidota</taxon>
        <taxon>Flavobacteriia</taxon>
        <taxon>Flavobacteriales</taxon>
        <taxon>Flavobacteriaceae</taxon>
        <taxon>Christiangramia</taxon>
    </lineage>
</organism>
<dbReference type="RefSeq" id="WP_240097173.1">
    <property type="nucleotide sequence ID" value="NZ_JAJSON010000015.1"/>
</dbReference>